<feature type="transmembrane region" description="Helical" evidence="2">
    <location>
        <begin position="443"/>
        <end position="462"/>
    </location>
</feature>
<proteinExistence type="predicted"/>
<dbReference type="OrthoDB" id="2657661at2759"/>
<feature type="compositionally biased region" description="Basic and acidic residues" evidence="1">
    <location>
        <begin position="561"/>
        <end position="573"/>
    </location>
</feature>
<accession>A0A166ARC4</accession>
<dbReference type="InParanoid" id="A0A166ARC4"/>
<evidence type="ECO:0000313" key="4">
    <source>
        <dbReference type="Proteomes" id="UP000077266"/>
    </source>
</evidence>
<protein>
    <recommendedName>
        <fullName evidence="5">WW domain-containing protein</fullName>
    </recommendedName>
</protein>
<keyword evidence="2" id="KW-1133">Transmembrane helix</keyword>
<dbReference type="Proteomes" id="UP000077266">
    <property type="component" value="Unassembled WGS sequence"/>
</dbReference>
<keyword evidence="2" id="KW-0472">Membrane</keyword>
<organism evidence="3 4">
    <name type="scientific">Exidia glandulosa HHB12029</name>
    <dbReference type="NCBI Taxonomy" id="1314781"/>
    <lineage>
        <taxon>Eukaryota</taxon>
        <taxon>Fungi</taxon>
        <taxon>Dikarya</taxon>
        <taxon>Basidiomycota</taxon>
        <taxon>Agaricomycotina</taxon>
        <taxon>Agaricomycetes</taxon>
        <taxon>Auriculariales</taxon>
        <taxon>Exidiaceae</taxon>
        <taxon>Exidia</taxon>
    </lineage>
</organism>
<name>A0A166ARC4_EXIGL</name>
<gene>
    <name evidence="3" type="ORF">EXIGLDRAFT_748615</name>
</gene>
<keyword evidence="2" id="KW-0812">Transmembrane</keyword>
<feature type="region of interest" description="Disordered" evidence="1">
    <location>
        <begin position="561"/>
        <end position="582"/>
    </location>
</feature>
<dbReference type="EMBL" id="KV425972">
    <property type="protein sequence ID" value="KZV94439.1"/>
    <property type="molecule type" value="Genomic_DNA"/>
</dbReference>
<evidence type="ECO:0000256" key="1">
    <source>
        <dbReference type="SAM" id="MobiDB-lite"/>
    </source>
</evidence>
<feature type="transmembrane region" description="Helical" evidence="2">
    <location>
        <begin position="474"/>
        <end position="495"/>
    </location>
</feature>
<evidence type="ECO:0000256" key="2">
    <source>
        <dbReference type="SAM" id="Phobius"/>
    </source>
</evidence>
<evidence type="ECO:0008006" key="5">
    <source>
        <dbReference type="Google" id="ProtNLM"/>
    </source>
</evidence>
<reference evidence="3 4" key="1">
    <citation type="journal article" date="2016" name="Mol. Biol. Evol.">
        <title>Comparative Genomics of Early-Diverging Mushroom-Forming Fungi Provides Insights into the Origins of Lignocellulose Decay Capabilities.</title>
        <authorList>
            <person name="Nagy L.G."/>
            <person name="Riley R."/>
            <person name="Tritt A."/>
            <person name="Adam C."/>
            <person name="Daum C."/>
            <person name="Floudas D."/>
            <person name="Sun H."/>
            <person name="Yadav J.S."/>
            <person name="Pangilinan J."/>
            <person name="Larsson K.H."/>
            <person name="Matsuura K."/>
            <person name="Barry K."/>
            <person name="Labutti K."/>
            <person name="Kuo R."/>
            <person name="Ohm R.A."/>
            <person name="Bhattacharya S.S."/>
            <person name="Shirouzu T."/>
            <person name="Yoshinaga Y."/>
            <person name="Martin F.M."/>
            <person name="Grigoriev I.V."/>
            <person name="Hibbett D.S."/>
        </authorList>
    </citation>
    <scope>NUCLEOTIDE SEQUENCE [LARGE SCALE GENOMIC DNA]</scope>
    <source>
        <strain evidence="3 4">HHB12029</strain>
    </source>
</reference>
<dbReference type="AlphaFoldDB" id="A0A166ARC4"/>
<sequence length="582" mass="65810">MGPSADYPDVDGLCDYKPVWPEEIHKSSCPTPSNLPILTWLEPETPRRLMEVPEVPFQQQWKHACHPNGRTYLYYSQPGATVIDHPQPVAAAYGNILDLALAATAALRLWKVFLSSPSLFSVSDDRDDSDRYELFLRRDDASCTVSYYFVDYVDRIVLWPQQLMMYRSYTDADHLRVILQYQFWCHFERYPCHRALPVNADRELRRLLTYQLAHAEIHADSPTPLPTAALTSLIRALRELRAENRGPDEEKDDNIYLTATVAAVWKEQFYSRMNNYWGTPYARVSQTQTLFEPLAVPGKAIDWVCRVLLFNEPASFYARMRDVFVDGTLYRARWKIFMEEGVQAEWSDNAFMATVTFAANMTFLSVGNGGGPEQDLPSLARTLSFCSTILSIGSIVMAKNLSHFHRRMQSCTAREANEYINSFTSHPESLGLFKLAILFSQPYSLLMWSLVVFLAGLLCYAFDARWTWSTSGPVAMILVAHCVLFGWSVCFFNGVGDAVGRFLPRWQWRLGRSETVPDLENGSIASDPPATDSSGRTAVTVIDTSTIRDGDNAFELDAISEKTDRGSHCRDDPSSSASVSSK</sequence>
<evidence type="ECO:0000313" key="3">
    <source>
        <dbReference type="EMBL" id="KZV94439.1"/>
    </source>
</evidence>
<keyword evidence="4" id="KW-1185">Reference proteome</keyword>